<dbReference type="InterPro" id="IPR036768">
    <property type="entry name" value="PolIII_chi_sf"/>
</dbReference>
<accession>A0ABV7MCQ4</accession>
<dbReference type="EC" id="2.7.7.7" evidence="1"/>
<name>A0ABV7MCQ4_9PROT</name>
<dbReference type="Proteomes" id="UP001595607">
    <property type="component" value="Unassembled WGS sequence"/>
</dbReference>
<organism evidence="1 2">
    <name type="scientific">Parvularcula lutaonensis</name>
    <dbReference type="NCBI Taxonomy" id="491923"/>
    <lineage>
        <taxon>Bacteria</taxon>
        <taxon>Pseudomonadati</taxon>
        <taxon>Pseudomonadota</taxon>
        <taxon>Alphaproteobacteria</taxon>
        <taxon>Parvularculales</taxon>
        <taxon>Parvularculaceae</taxon>
        <taxon>Parvularcula</taxon>
    </lineage>
</organism>
<keyword evidence="1" id="KW-0548">Nucleotidyltransferase</keyword>
<gene>
    <name evidence="1" type="ORF">ACFONP_10970</name>
</gene>
<sequence>MSEVFFYHLERSLPAKVLPSLLEKTLKRGWRALVKCRDQAAMEALDEALWTYRDESFLPHGTSGAEEPVLLTTGDEAENGADALFLTPGTDMAAEGMKRFQRSVLLFMAEDAPEARERWKSLKAEGFVVTYWRQSPEGRWERAG</sequence>
<dbReference type="InterPro" id="IPR007459">
    <property type="entry name" value="DNA_pol3_chi"/>
</dbReference>
<dbReference type="EMBL" id="JBHRVA010000003">
    <property type="protein sequence ID" value="MFC3303253.1"/>
    <property type="molecule type" value="Genomic_DNA"/>
</dbReference>
<evidence type="ECO:0000313" key="1">
    <source>
        <dbReference type="EMBL" id="MFC3303253.1"/>
    </source>
</evidence>
<dbReference type="PANTHER" id="PTHR38767:SF1">
    <property type="entry name" value="DNA POLYMERASE III SUBUNIT CHI"/>
    <property type="match status" value="1"/>
</dbReference>
<dbReference type="GO" id="GO:0003887">
    <property type="term" value="F:DNA-directed DNA polymerase activity"/>
    <property type="evidence" value="ECO:0007669"/>
    <property type="project" value="UniProtKB-EC"/>
</dbReference>
<keyword evidence="1" id="KW-0808">Transferase</keyword>
<evidence type="ECO:0000313" key="2">
    <source>
        <dbReference type="Proteomes" id="UP001595607"/>
    </source>
</evidence>
<proteinExistence type="predicted"/>
<reference evidence="2" key="1">
    <citation type="journal article" date="2019" name="Int. J. Syst. Evol. Microbiol.">
        <title>The Global Catalogue of Microorganisms (GCM) 10K type strain sequencing project: providing services to taxonomists for standard genome sequencing and annotation.</title>
        <authorList>
            <consortium name="The Broad Institute Genomics Platform"/>
            <consortium name="The Broad Institute Genome Sequencing Center for Infectious Disease"/>
            <person name="Wu L."/>
            <person name="Ma J."/>
        </authorList>
    </citation>
    <scope>NUCLEOTIDE SEQUENCE [LARGE SCALE GENOMIC DNA]</scope>
    <source>
        <strain evidence="2">KCTC 22245</strain>
    </source>
</reference>
<protein>
    <submittedName>
        <fullName evidence="1">DNA polymerase III subunit chi</fullName>
        <ecNumber evidence="1">2.7.7.7</ecNumber>
    </submittedName>
</protein>
<dbReference type="RefSeq" id="WP_189575633.1">
    <property type="nucleotide sequence ID" value="NZ_BMXU01000002.1"/>
</dbReference>
<dbReference type="NCBIfam" id="NF004347">
    <property type="entry name" value="PRK05728.1-4"/>
    <property type="match status" value="1"/>
</dbReference>
<comment type="caution">
    <text evidence="1">The sequence shown here is derived from an EMBL/GenBank/DDBJ whole genome shotgun (WGS) entry which is preliminary data.</text>
</comment>
<keyword evidence="2" id="KW-1185">Reference proteome</keyword>
<dbReference type="Gene3D" id="3.40.50.10110">
    <property type="entry name" value="DNA polymerase III subunit chi"/>
    <property type="match status" value="1"/>
</dbReference>
<dbReference type="Pfam" id="PF04364">
    <property type="entry name" value="DNA_pol3_chi"/>
    <property type="match status" value="1"/>
</dbReference>
<dbReference type="SUPFAM" id="SSF102400">
    <property type="entry name" value="DNA polymerase III chi subunit"/>
    <property type="match status" value="1"/>
</dbReference>
<dbReference type="PANTHER" id="PTHR38767">
    <property type="entry name" value="DNA POLYMERASE III SUBUNIT CHI"/>
    <property type="match status" value="1"/>
</dbReference>